<dbReference type="HOGENOM" id="CLU_1511579_0_0_1"/>
<dbReference type="OrthoDB" id="654211at2759"/>
<evidence type="ECO:0000313" key="2">
    <source>
        <dbReference type="EMBL" id="KIK48919.1"/>
    </source>
</evidence>
<reference evidence="3" key="2">
    <citation type="submission" date="2015-01" db="EMBL/GenBank/DDBJ databases">
        <title>Evolutionary Origins and Diversification of the Mycorrhizal Mutualists.</title>
        <authorList>
            <consortium name="DOE Joint Genome Institute"/>
            <consortium name="Mycorrhizal Genomics Consortium"/>
            <person name="Kohler A."/>
            <person name="Kuo A."/>
            <person name="Nagy L.G."/>
            <person name="Floudas D."/>
            <person name="Copeland A."/>
            <person name="Barry K.W."/>
            <person name="Cichocki N."/>
            <person name="Veneault-Fourrey C."/>
            <person name="LaButti K."/>
            <person name="Lindquist E.A."/>
            <person name="Lipzen A."/>
            <person name="Lundell T."/>
            <person name="Morin E."/>
            <person name="Murat C."/>
            <person name="Riley R."/>
            <person name="Ohm R."/>
            <person name="Sun H."/>
            <person name="Tunlid A."/>
            <person name="Henrissat B."/>
            <person name="Grigoriev I.V."/>
            <person name="Hibbett D.S."/>
            <person name="Martin F."/>
        </authorList>
    </citation>
    <scope>NUCLEOTIDE SEQUENCE [LARGE SCALE GENOMIC DNA]</scope>
    <source>
        <strain evidence="3">UH-Slu-Lm8-n1</strain>
    </source>
</reference>
<reference evidence="2 3" key="1">
    <citation type="submission" date="2014-04" db="EMBL/GenBank/DDBJ databases">
        <authorList>
            <consortium name="DOE Joint Genome Institute"/>
            <person name="Kuo A."/>
            <person name="Ruytinx J."/>
            <person name="Rineau F."/>
            <person name="Colpaert J."/>
            <person name="Kohler A."/>
            <person name="Nagy L.G."/>
            <person name="Floudas D."/>
            <person name="Copeland A."/>
            <person name="Barry K.W."/>
            <person name="Cichocki N."/>
            <person name="Veneault-Fourrey C."/>
            <person name="LaButti K."/>
            <person name="Lindquist E.A."/>
            <person name="Lipzen A."/>
            <person name="Lundell T."/>
            <person name="Morin E."/>
            <person name="Murat C."/>
            <person name="Sun H."/>
            <person name="Tunlid A."/>
            <person name="Henrissat B."/>
            <person name="Grigoriev I.V."/>
            <person name="Hibbett D.S."/>
            <person name="Martin F."/>
            <person name="Nordberg H.P."/>
            <person name="Cantor M.N."/>
            <person name="Hua S.X."/>
        </authorList>
    </citation>
    <scope>NUCLEOTIDE SEQUENCE [LARGE SCALE GENOMIC DNA]</scope>
    <source>
        <strain evidence="2 3">UH-Slu-Lm8-n1</strain>
    </source>
</reference>
<dbReference type="STRING" id="930992.A0A0D0BH10"/>
<organism evidence="2 3">
    <name type="scientific">Suillus luteus UH-Slu-Lm8-n1</name>
    <dbReference type="NCBI Taxonomy" id="930992"/>
    <lineage>
        <taxon>Eukaryota</taxon>
        <taxon>Fungi</taxon>
        <taxon>Dikarya</taxon>
        <taxon>Basidiomycota</taxon>
        <taxon>Agaricomycotina</taxon>
        <taxon>Agaricomycetes</taxon>
        <taxon>Agaricomycetidae</taxon>
        <taxon>Boletales</taxon>
        <taxon>Suillineae</taxon>
        <taxon>Suillaceae</taxon>
        <taxon>Suillus</taxon>
    </lineage>
</organism>
<evidence type="ECO:0000313" key="3">
    <source>
        <dbReference type="Proteomes" id="UP000054485"/>
    </source>
</evidence>
<dbReference type="InParanoid" id="A0A0D0BH10"/>
<evidence type="ECO:0000256" key="1">
    <source>
        <dbReference type="SAM" id="MobiDB-lite"/>
    </source>
</evidence>
<dbReference type="Proteomes" id="UP000054485">
    <property type="component" value="Unassembled WGS sequence"/>
</dbReference>
<protein>
    <submittedName>
        <fullName evidence="2">Unplaced genomic scaffold CY34scaffold_4, whole genome shotgun sequence</fullName>
    </submittedName>
</protein>
<dbReference type="EMBL" id="KN835135">
    <property type="protein sequence ID" value="KIK48919.1"/>
    <property type="molecule type" value="Genomic_DNA"/>
</dbReference>
<dbReference type="AlphaFoldDB" id="A0A0D0BH10"/>
<name>A0A0D0BH10_9AGAM</name>
<sequence>MAILQVLSDDRSEEGAYSLRLHGESCTPCHLSLEKEHMTGMFVPYLLDSQSLWITRQRKTSSLDSETYHDSRQQRPVSLSVFNAPTATYAWERYEPESQIPYPRPLYVDYTGRSSTRSASSSSISSLLDSPGMPSPALSDRSISTPTLLPQKRRSSSPAGHYHVSSVTKIMEPLRYFI</sequence>
<feature type="region of interest" description="Disordered" evidence="1">
    <location>
        <begin position="118"/>
        <end position="162"/>
    </location>
</feature>
<accession>A0A0D0BH10</accession>
<gene>
    <name evidence="2" type="ORF">CY34DRAFT_517869</name>
</gene>
<keyword evidence="3" id="KW-1185">Reference proteome</keyword>
<feature type="compositionally biased region" description="Low complexity" evidence="1">
    <location>
        <begin position="118"/>
        <end position="130"/>
    </location>
</feature>
<proteinExistence type="predicted"/>